<accession>A0A0K2TG27</accession>
<dbReference type="EMBL" id="HACA01007622">
    <property type="protein sequence ID" value="CDW24983.1"/>
    <property type="molecule type" value="Transcribed_RNA"/>
</dbReference>
<evidence type="ECO:0000313" key="1">
    <source>
        <dbReference type="EMBL" id="CDW24983.1"/>
    </source>
</evidence>
<dbReference type="AlphaFoldDB" id="A0A0K2TG27"/>
<name>A0A0K2TG27_LEPSM</name>
<organism evidence="1">
    <name type="scientific">Lepeophtheirus salmonis</name>
    <name type="common">Salmon louse</name>
    <name type="synonym">Caligus salmonis</name>
    <dbReference type="NCBI Taxonomy" id="72036"/>
    <lineage>
        <taxon>Eukaryota</taxon>
        <taxon>Metazoa</taxon>
        <taxon>Ecdysozoa</taxon>
        <taxon>Arthropoda</taxon>
        <taxon>Crustacea</taxon>
        <taxon>Multicrustacea</taxon>
        <taxon>Hexanauplia</taxon>
        <taxon>Copepoda</taxon>
        <taxon>Siphonostomatoida</taxon>
        <taxon>Caligidae</taxon>
        <taxon>Lepeophtheirus</taxon>
    </lineage>
</organism>
<protein>
    <submittedName>
        <fullName evidence="1">Uncharacterized protein</fullName>
    </submittedName>
</protein>
<sequence length="56" mass="6548">IKANEAKRRECGGRDRSYFKHYVLFVDTHGYIYRRQVASFTFPSYSRCNLPLASTA</sequence>
<proteinExistence type="predicted"/>
<feature type="non-terminal residue" evidence="1">
    <location>
        <position position="1"/>
    </location>
</feature>
<reference evidence="1" key="1">
    <citation type="submission" date="2014-05" db="EMBL/GenBank/DDBJ databases">
        <authorList>
            <person name="Chronopoulou M."/>
        </authorList>
    </citation>
    <scope>NUCLEOTIDE SEQUENCE</scope>
    <source>
        <tissue evidence="1">Whole organism</tissue>
    </source>
</reference>